<dbReference type="InterPro" id="IPR012910">
    <property type="entry name" value="Plug_dom"/>
</dbReference>
<evidence type="ECO:0000313" key="11">
    <source>
        <dbReference type="Proteomes" id="UP000535937"/>
    </source>
</evidence>
<evidence type="ECO:0000256" key="5">
    <source>
        <dbReference type="ARBA" id="ARBA00023136"/>
    </source>
</evidence>
<evidence type="ECO:0000256" key="7">
    <source>
        <dbReference type="PROSITE-ProRule" id="PRU01360"/>
    </source>
</evidence>
<keyword evidence="6 7" id="KW-0998">Cell outer membrane</keyword>
<dbReference type="SUPFAM" id="SSF56935">
    <property type="entry name" value="Porins"/>
    <property type="match status" value="1"/>
</dbReference>
<dbReference type="PANTHER" id="PTHR40980:SF3">
    <property type="entry name" value="TONB-DEPENDENT RECEPTOR-LIKE BETA-BARREL DOMAIN-CONTAINING PROTEIN"/>
    <property type="match status" value="1"/>
</dbReference>
<evidence type="ECO:0000256" key="2">
    <source>
        <dbReference type="ARBA" id="ARBA00022448"/>
    </source>
</evidence>
<keyword evidence="8" id="KW-0732">Signal</keyword>
<reference evidence="10 11" key="1">
    <citation type="submission" date="2020-08" db="EMBL/GenBank/DDBJ databases">
        <title>Genomic Encyclopedia of Type Strains, Phase III (KMG-III): the genomes of soil and plant-associated and newly described type strains.</title>
        <authorList>
            <person name="Whitman W."/>
        </authorList>
    </citation>
    <scope>NUCLEOTIDE SEQUENCE [LARGE SCALE GENOMIC DNA]</scope>
    <source>
        <strain evidence="10 11">CECT 8799</strain>
    </source>
</reference>
<comment type="similarity">
    <text evidence="7">Belongs to the TonB-dependent receptor family.</text>
</comment>
<evidence type="ECO:0000313" key="10">
    <source>
        <dbReference type="EMBL" id="MBB3061251.1"/>
    </source>
</evidence>
<evidence type="ECO:0000256" key="6">
    <source>
        <dbReference type="ARBA" id="ARBA00023237"/>
    </source>
</evidence>
<dbReference type="InterPro" id="IPR010104">
    <property type="entry name" value="TonB_rcpt_bac"/>
</dbReference>
<dbReference type="GO" id="GO:0009279">
    <property type="term" value="C:cell outer membrane"/>
    <property type="evidence" value="ECO:0007669"/>
    <property type="project" value="UniProtKB-SubCell"/>
</dbReference>
<organism evidence="10 11">
    <name type="scientific">Microbulbifer rhizosphaerae</name>
    <dbReference type="NCBI Taxonomy" id="1562603"/>
    <lineage>
        <taxon>Bacteria</taxon>
        <taxon>Pseudomonadati</taxon>
        <taxon>Pseudomonadota</taxon>
        <taxon>Gammaproteobacteria</taxon>
        <taxon>Cellvibrionales</taxon>
        <taxon>Microbulbiferaceae</taxon>
        <taxon>Microbulbifer</taxon>
    </lineage>
</organism>
<dbReference type="Gene3D" id="2.40.170.20">
    <property type="entry name" value="TonB-dependent receptor, beta-barrel domain"/>
    <property type="match status" value="1"/>
</dbReference>
<keyword evidence="10" id="KW-0675">Receptor</keyword>
<keyword evidence="5 7" id="KW-0472">Membrane</keyword>
<dbReference type="PROSITE" id="PS52016">
    <property type="entry name" value="TONB_DEPENDENT_REC_3"/>
    <property type="match status" value="1"/>
</dbReference>
<name>A0A7W4WCW3_9GAMM</name>
<dbReference type="PANTHER" id="PTHR40980">
    <property type="entry name" value="PLUG DOMAIN-CONTAINING PROTEIN"/>
    <property type="match status" value="1"/>
</dbReference>
<dbReference type="InterPro" id="IPR039426">
    <property type="entry name" value="TonB-dep_rcpt-like"/>
</dbReference>
<evidence type="ECO:0000259" key="9">
    <source>
        <dbReference type="Pfam" id="PF07715"/>
    </source>
</evidence>
<accession>A0A7W4WCW3</accession>
<comment type="subcellular location">
    <subcellularLocation>
        <location evidence="1 7">Cell outer membrane</location>
        <topology evidence="1 7">Multi-pass membrane protein</topology>
    </subcellularLocation>
</comment>
<gene>
    <name evidence="10" type="ORF">FHS09_002084</name>
</gene>
<keyword evidence="11" id="KW-1185">Reference proteome</keyword>
<dbReference type="AlphaFoldDB" id="A0A7W4WCW3"/>
<evidence type="ECO:0000256" key="1">
    <source>
        <dbReference type="ARBA" id="ARBA00004571"/>
    </source>
</evidence>
<evidence type="ECO:0000256" key="3">
    <source>
        <dbReference type="ARBA" id="ARBA00022452"/>
    </source>
</evidence>
<comment type="caution">
    <text evidence="10">The sequence shown here is derived from an EMBL/GenBank/DDBJ whole genome shotgun (WGS) entry which is preliminary data.</text>
</comment>
<keyword evidence="3 7" id="KW-1134">Transmembrane beta strand</keyword>
<dbReference type="RefSeq" id="WP_183459456.1">
    <property type="nucleotide sequence ID" value="NZ_JACHWZ010000008.1"/>
</dbReference>
<dbReference type="NCBIfam" id="TIGR01782">
    <property type="entry name" value="TonB-Xanth-Caul"/>
    <property type="match status" value="1"/>
</dbReference>
<sequence>MTLINHTGVGASTEKLPFIFTPLSKRIRTLALTGISLSLLAAPMAFAQEELKKDERQADSAAVEEASMEEASMEEVVVSGHRFSQRSAIARKKSAGTMSDSLVAEDIGEFPDKNVGEALQRIAGIQLARDFGEGAQVSIRGVDPDLSRVEVNGVSAMGMGGSRAVDFRDMASELVKSLDVIKGSEARHTEGGIGGTIKINTRKPNEFESNFLSVSGEQQYNDLSDASDPRVNLTGVMKFSEDFGALVNVTSSEKTTMIHALRNTEWHRVADYDNSPEKTVVDENYASITDIENCGGQAECEMQWWDYSPRLPRYGIWSRDEKRLSANTTFQYNISDELSVHAGYTYNKRDKEATDLNLHLETHSAARVNADSVRVDENHNVTYFESQLASVTNRTLNFAWDQETSIFDTGFEFSRGAWDISGLAAYSTSEQEIDSRDTHITADGIAGVQVALDNRGAPEWDFNTGYFYNAEDPTNTSDVFDVNSPASYRSRSRFKYAPHLDEASESNVKLDVTYNFDTAFVKTLRSGIQATSNSTENADYQHNIIRDVGSTYNGAEWTMADQIALISGNTNRSPRLFSGYDLGVNTIGNYQAVDTDDFIAAIREVSADNTTREDLDVRTGNYDISVDTQAVYLQSDFETEFGGMPFWGNIGARYVVTKTDTNGDVRERIIVDQVDEDGNILVDPVTGQDLPGVEDPDHPDAFVGRKTVSREYSDFLPSINMNLEIVPGELVLYFGMAKVMARPRTGDLNVNATCTIYTTRQSQVDQTSNVCSGGNPALDPYRAKQMDIALNWYPNQDSIVSAAYFAKDITSWILDAETRENADFFDDGRQWDVRQKINGSGVTTKGVELQASTVFSMLPYPFSGLGGSVNYTHMTAEEVGLFNQLTGEELPFPSQSEDSYNVTTFWEGEAVSFRLAYNYRDEYLAAPSDRSGNPVFVEDAGYLDAKMAYALPNTNLKFFVDGRNLLKEAKVATAGERRLSDLQYSGREFALGFSYKM</sequence>
<dbReference type="EMBL" id="JACHWZ010000008">
    <property type="protein sequence ID" value="MBB3061251.1"/>
    <property type="molecule type" value="Genomic_DNA"/>
</dbReference>
<dbReference type="Pfam" id="PF07715">
    <property type="entry name" value="Plug"/>
    <property type="match status" value="1"/>
</dbReference>
<keyword evidence="2 7" id="KW-0813">Transport</keyword>
<evidence type="ECO:0000256" key="8">
    <source>
        <dbReference type="SAM" id="SignalP"/>
    </source>
</evidence>
<dbReference type="InterPro" id="IPR036942">
    <property type="entry name" value="Beta-barrel_TonB_sf"/>
</dbReference>
<dbReference type="Proteomes" id="UP000535937">
    <property type="component" value="Unassembled WGS sequence"/>
</dbReference>
<proteinExistence type="inferred from homology"/>
<dbReference type="Gene3D" id="2.170.130.10">
    <property type="entry name" value="TonB-dependent receptor, plug domain"/>
    <property type="match status" value="1"/>
</dbReference>
<feature type="chain" id="PRO_5030691433" evidence="8">
    <location>
        <begin position="48"/>
        <end position="997"/>
    </location>
</feature>
<evidence type="ECO:0000256" key="4">
    <source>
        <dbReference type="ARBA" id="ARBA00022692"/>
    </source>
</evidence>
<feature type="signal peptide" evidence="8">
    <location>
        <begin position="1"/>
        <end position="47"/>
    </location>
</feature>
<keyword evidence="4 7" id="KW-0812">Transmembrane</keyword>
<dbReference type="InterPro" id="IPR037066">
    <property type="entry name" value="Plug_dom_sf"/>
</dbReference>
<protein>
    <submittedName>
        <fullName evidence="10">TonB-dependent receptor</fullName>
    </submittedName>
</protein>
<feature type="domain" description="TonB-dependent receptor plug" evidence="9">
    <location>
        <begin position="95"/>
        <end position="196"/>
    </location>
</feature>